<dbReference type="RefSeq" id="WP_089808176.1">
    <property type="nucleotide sequence ID" value="NZ_FOYT01000002.1"/>
</dbReference>
<proteinExistence type="predicted"/>
<evidence type="ECO:0000313" key="2">
    <source>
        <dbReference type="Proteomes" id="UP000198531"/>
    </source>
</evidence>
<dbReference type="STRING" id="553469.SAMN04487947_2553"/>
<name>A0A1I6HVD2_9EURY</name>
<reference evidence="2" key="1">
    <citation type="submission" date="2016-10" db="EMBL/GenBank/DDBJ databases">
        <authorList>
            <person name="Varghese N."/>
            <person name="Submissions S."/>
        </authorList>
    </citation>
    <scope>NUCLEOTIDE SEQUENCE [LARGE SCALE GENOMIC DNA]</scope>
    <source>
        <strain evidence="2">CGMCC 1.7736</strain>
    </source>
</reference>
<dbReference type="AlphaFoldDB" id="A0A1I6HVD2"/>
<gene>
    <name evidence="1" type="ORF">SAMN04487947_2553</name>
</gene>
<accession>A0A1I6HVD2</accession>
<dbReference type="EMBL" id="FOYT01000002">
    <property type="protein sequence ID" value="SFR58394.1"/>
    <property type="molecule type" value="Genomic_DNA"/>
</dbReference>
<sequence length="59" mass="6371">MSDDSRIHLDDAEVHLTADVDGVDSPYTGGICILPSGFVELHDADTYLPPHAVAYVTEE</sequence>
<dbReference type="Proteomes" id="UP000198531">
    <property type="component" value="Unassembled WGS sequence"/>
</dbReference>
<organism evidence="1 2">
    <name type="scientific">Halogeometricum rufum</name>
    <dbReference type="NCBI Taxonomy" id="553469"/>
    <lineage>
        <taxon>Archaea</taxon>
        <taxon>Methanobacteriati</taxon>
        <taxon>Methanobacteriota</taxon>
        <taxon>Stenosarchaea group</taxon>
        <taxon>Halobacteria</taxon>
        <taxon>Halobacteriales</taxon>
        <taxon>Haloferacaceae</taxon>
        <taxon>Halogeometricum</taxon>
    </lineage>
</organism>
<evidence type="ECO:0000313" key="1">
    <source>
        <dbReference type="EMBL" id="SFR58394.1"/>
    </source>
</evidence>
<keyword evidence="2" id="KW-1185">Reference proteome</keyword>
<protein>
    <submittedName>
        <fullName evidence="1">Uncharacterized protein</fullName>
    </submittedName>
</protein>